<dbReference type="Proteomes" id="UP000700732">
    <property type="component" value="Unassembled WGS sequence"/>
</dbReference>
<sequence length="63" mass="7210">MLKTPKNPNRKPTQSPTPKMVAVIKNGMTEQEMKESGERWATHEGPYMTLQEVLDIEAAKQRK</sequence>
<proteinExistence type="predicted"/>
<dbReference type="EMBL" id="VFIA01000076">
    <property type="protein sequence ID" value="MBC3795053.1"/>
    <property type="molecule type" value="Genomic_DNA"/>
</dbReference>
<accession>A0ABR6WEY9</accession>
<reference evidence="1 2" key="1">
    <citation type="submission" date="2019-06" db="EMBL/GenBank/DDBJ databases">
        <title>Spirosoma utsteinense sp. nov. isolated from Antarctic ice-free soils.</title>
        <authorList>
            <person name="Tahon G."/>
        </authorList>
    </citation>
    <scope>NUCLEOTIDE SEQUENCE [LARGE SCALE GENOMIC DNA]</scope>
    <source>
        <strain evidence="1 2">LMG 31447</strain>
    </source>
</reference>
<gene>
    <name evidence="1" type="ORF">FH603_5585</name>
</gene>
<name>A0ABR6WEY9_9BACT</name>
<organism evidence="1 2">
    <name type="scientific">Spirosoma utsteinense</name>
    <dbReference type="NCBI Taxonomy" id="2585773"/>
    <lineage>
        <taxon>Bacteria</taxon>
        <taxon>Pseudomonadati</taxon>
        <taxon>Bacteroidota</taxon>
        <taxon>Cytophagia</taxon>
        <taxon>Cytophagales</taxon>
        <taxon>Cytophagaceae</taxon>
        <taxon>Spirosoma</taxon>
    </lineage>
</organism>
<dbReference type="RefSeq" id="WP_186742171.1">
    <property type="nucleotide sequence ID" value="NZ_VFIA01000076.1"/>
</dbReference>
<evidence type="ECO:0000313" key="2">
    <source>
        <dbReference type="Proteomes" id="UP000700732"/>
    </source>
</evidence>
<evidence type="ECO:0000313" key="1">
    <source>
        <dbReference type="EMBL" id="MBC3795053.1"/>
    </source>
</evidence>
<keyword evidence="2" id="KW-1185">Reference proteome</keyword>
<protein>
    <submittedName>
        <fullName evidence="1">Uncharacterized protein</fullName>
    </submittedName>
</protein>
<comment type="caution">
    <text evidence="1">The sequence shown here is derived from an EMBL/GenBank/DDBJ whole genome shotgun (WGS) entry which is preliminary data.</text>
</comment>